<name>A0A2V2YRJ1_9BACL</name>
<evidence type="ECO:0000313" key="2">
    <source>
        <dbReference type="Proteomes" id="UP000246635"/>
    </source>
</evidence>
<accession>A0A2V2YRJ1</accession>
<sequence length="88" mass="9930">MTVFRSRRDRFAGAPEVQRVRKDESGYGHVAAQMHRIVCRRSSLANRRQSIQSIQRTYLDQSCGYPKGSALGALPCREGLGGEKFILF</sequence>
<reference evidence="1 2" key="1">
    <citation type="submission" date="2018-05" db="EMBL/GenBank/DDBJ databases">
        <title>Genomic Encyclopedia of Type Strains, Phase III (KMG-III): the genomes of soil and plant-associated and newly described type strains.</title>
        <authorList>
            <person name="Whitman W."/>
        </authorList>
    </citation>
    <scope>NUCLEOTIDE SEQUENCE [LARGE SCALE GENOMIC DNA]</scope>
    <source>
        <strain evidence="1 2">CECT 5696</strain>
    </source>
</reference>
<organism evidence="1 2">
    <name type="scientific">Paenibacillus cellulosilyticus</name>
    <dbReference type="NCBI Taxonomy" id="375489"/>
    <lineage>
        <taxon>Bacteria</taxon>
        <taxon>Bacillati</taxon>
        <taxon>Bacillota</taxon>
        <taxon>Bacilli</taxon>
        <taxon>Bacillales</taxon>
        <taxon>Paenibacillaceae</taxon>
        <taxon>Paenibacillus</taxon>
    </lineage>
</organism>
<proteinExistence type="predicted"/>
<dbReference type="Proteomes" id="UP000246635">
    <property type="component" value="Unassembled WGS sequence"/>
</dbReference>
<comment type="caution">
    <text evidence="1">The sequence shown here is derived from an EMBL/GenBank/DDBJ whole genome shotgun (WGS) entry which is preliminary data.</text>
</comment>
<protein>
    <submittedName>
        <fullName evidence="1">Uncharacterized protein</fullName>
    </submittedName>
</protein>
<dbReference type="AlphaFoldDB" id="A0A2V2YRJ1"/>
<dbReference type="EMBL" id="QGTQ01000012">
    <property type="protein sequence ID" value="PWW00667.1"/>
    <property type="molecule type" value="Genomic_DNA"/>
</dbReference>
<evidence type="ECO:0000313" key="1">
    <source>
        <dbReference type="EMBL" id="PWW00667.1"/>
    </source>
</evidence>
<keyword evidence="2" id="KW-1185">Reference proteome</keyword>
<gene>
    <name evidence="1" type="ORF">DFQ01_11220</name>
</gene>